<comment type="caution">
    <text evidence="1">The sequence shown here is derived from an EMBL/GenBank/DDBJ whole genome shotgun (WGS) entry which is preliminary data.</text>
</comment>
<accession>A0A150PPV7</accession>
<proteinExistence type="predicted"/>
<dbReference type="AlphaFoldDB" id="A0A150PPV7"/>
<organism evidence="1 2">
    <name type="scientific">Sorangium cellulosum</name>
    <name type="common">Polyangium cellulosum</name>
    <dbReference type="NCBI Taxonomy" id="56"/>
    <lineage>
        <taxon>Bacteria</taxon>
        <taxon>Pseudomonadati</taxon>
        <taxon>Myxococcota</taxon>
        <taxon>Polyangia</taxon>
        <taxon>Polyangiales</taxon>
        <taxon>Polyangiaceae</taxon>
        <taxon>Sorangium</taxon>
    </lineage>
</organism>
<evidence type="ECO:0000313" key="1">
    <source>
        <dbReference type="EMBL" id="KYF57771.1"/>
    </source>
</evidence>
<dbReference type="EMBL" id="JELY01000864">
    <property type="protein sequence ID" value="KYF57771.1"/>
    <property type="molecule type" value="Genomic_DNA"/>
</dbReference>
<protein>
    <submittedName>
        <fullName evidence="1">Uncharacterized protein</fullName>
    </submittedName>
</protein>
<sequence length="66" mass="8140">MQKLPHSLQSIWCRRWRVWFIPPWFQRLQPLELLVDRRRRPCIILLFEDRYVIGPEHALQALFAAK</sequence>
<gene>
    <name evidence="1" type="ORF">BE08_20455</name>
</gene>
<reference evidence="1 2" key="1">
    <citation type="submission" date="2014-02" db="EMBL/GenBank/DDBJ databases">
        <title>The small core and large imbalanced accessory genome model reveals a collaborative survival strategy of Sorangium cellulosum strains in nature.</title>
        <authorList>
            <person name="Han K."/>
            <person name="Peng R."/>
            <person name="Blom J."/>
            <person name="Li Y.-Z."/>
        </authorList>
    </citation>
    <scope>NUCLEOTIDE SEQUENCE [LARGE SCALE GENOMIC DNA]</scope>
    <source>
        <strain evidence="1 2">So0157-25</strain>
    </source>
</reference>
<dbReference type="Proteomes" id="UP000075420">
    <property type="component" value="Unassembled WGS sequence"/>
</dbReference>
<evidence type="ECO:0000313" key="2">
    <source>
        <dbReference type="Proteomes" id="UP000075420"/>
    </source>
</evidence>
<name>A0A150PPV7_SORCE</name>